<organism evidence="9 10">
    <name type="scientific">Heyndrickxia oleronia</name>
    <dbReference type="NCBI Taxonomy" id="38875"/>
    <lineage>
        <taxon>Bacteria</taxon>
        <taxon>Bacillati</taxon>
        <taxon>Bacillota</taxon>
        <taxon>Bacilli</taxon>
        <taxon>Bacillales</taxon>
        <taxon>Bacillaceae</taxon>
        <taxon>Heyndrickxia</taxon>
    </lineage>
</organism>
<gene>
    <name evidence="9" type="ORF">BWZ43_20140</name>
</gene>
<dbReference type="PRINTS" id="PR01988">
    <property type="entry name" value="EXPORTERBACE"/>
</dbReference>
<dbReference type="AlphaFoldDB" id="A0A8E2LDW4"/>
<dbReference type="EMBL" id="MTLA01000291">
    <property type="protein sequence ID" value="OOP66604.1"/>
    <property type="molecule type" value="Genomic_DNA"/>
</dbReference>
<keyword evidence="6 7" id="KW-0472">Membrane</keyword>
<dbReference type="InterPro" id="IPR022324">
    <property type="entry name" value="Bacilysin_exporter_BacE_put"/>
</dbReference>
<feature type="domain" description="Major facilitator superfamily (MFS) profile" evidence="8">
    <location>
        <begin position="6"/>
        <end position="396"/>
    </location>
</feature>
<dbReference type="GO" id="GO:0022857">
    <property type="term" value="F:transmembrane transporter activity"/>
    <property type="evidence" value="ECO:0007669"/>
    <property type="project" value="InterPro"/>
</dbReference>
<feature type="transmembrane region" description="Helical" evidence="7">
    <location>
        <begin position="39"/>
        <end position="59"/>
    </location>
</feature>
<dbReference type="SUPFAM" id="SSF103473">
    <property type="entry name" value="MFS general substrate transporter"/>
    <property type="match status" value="1"/>
</dbReference>
<feature type="transmembrane region" description="Helical" evidence="7">
    <location>
        <begin position="139"/>
        <end position="156"/>
    </location>
</feature>
<dbReference type="RefSeq" id="WP_078111042.1">
    <property type="nucleotide sequence ID" value="NZ_CP065424.1"/>
</dbReference>
<sequence length="406" mass="44968">MNIWKKPILLLSGIGISYLGNWIYLIALNLSILELTGSAAAVAGLYIIRPIAVLLTNTWAGSVIDRVNKRYLMIAIDLIRGVLVFCIPFIGSLWIIYTILLMINIVGSFFGPSSSVYITKLIPRDNRKRFNSIMSMTNSGAFLLGPAIAGILIMHVGTELCIIINAVTFLVCAFFIYLLPNVDEKSNNSQLQIHWKMIMKDWIIVKNFALKARNFIIIYLLFQLALLIGFSLDSQEVTFIKQNIKLSDRDYGIIVSITGIGSLTGAAVAAILAKKLQLKLYLGVGMLLTSVGYVGFYSSYNFLTATLAFIFLGFFMAFANAGYATFFQNNVPIEIMGRFSSIADMFQGVVQIGLTLLLGLFAEWYTLQLVCLIFSIIGTVLAVILLLTIFIPSKAVLFEENKKMTG</sequence>
<dbReference type="Pfam" id="PF07690">
    <property type="entry name" value="MFS_1"/>
    <property type="match status" value="2"/>
</dbReference>
<comment type="subcellular location">
    <subcellularLocation>
        <location evidence="1">Cell membrane</location>
        <topology evidence="1">Multi-pass membrane protein</topology>
    </subcellularLocation>
</comment>
<evidence type="ECO:0000313" key="9">
    <source>
        <dbReference type="EMBL" id="OOP66604.1"/>
    </source>
</evidence>
<keyword evidence="2" id="KW-0813">Transport</keyword>
<feature type="transmembrane region" description="Helical" evidence="7">
    <location>
        <begin position="339"/>
        <end position="361"/>
    </location>
</feature>
<dbReference type="PANTHER" id="PTHR43266:SF7">
    <property type="entry name" value="TRANSPORTER, PUTATIVE-RELATED"/>
    <property type="match status" value="1"/>
</dbReference>
<feature type="transmembrane region" description="Helical" evidence="7">
    <location>
        <begin position="7"/>
        <end position="27"/>
    </location>
</feature>
<evidence type="ECO:0000259" key="8">
    <source>
        <dbReference type="PROSITE" id="PS50850"/>
    </source>
</evidence>
<evidence type="ECO:0000256" key="5">
    <source>
        <dbReference type="ARBA" id="ARBA00022989"/>
    </source>
</evidence>
<dbReference type="CDD" id="cd06173">
    <property type="entry name" value="MFS_MefA_like"/>
    <property type="match status" value="1"/>
</dbReference>
<keyword evidence="4 7" id="KW-0812">Transmembrane</keyword>
<dbReference type="InterPro" id="IPR036259">
    <property type="entry name" value="MFS_trans_sf"/>
</dbReference>
<dbReference type="InterPro" id="IPR011701">
    <property type="entry name" value="MFS"/>
</dbReference>
<comment type="caution">
    <text evidence="9">The sequence shown here is derived from an EMBL/GenBank/DDBJ whole genome shotgun (WGS) entry which is preliminary data.</text>
</comment>
<evidence type="ECO:0000256" key="3">
    <source>
        <dbReference type="ARBA" id="ARBA00022475"/>
    </source>
</evidence>
<feature type="transmembrane region" description="Helical" evidence="7">
    <location>
        <begin position="252"/>
        <end position="273"/>
    </location>
</feature>
<evidence type="ECO:0000256" key="6">
    <source>
        <dbReference type="ARBA" id="ARBA00023136"/>
    </source>
</evidence>
<evidence type="ECO:0000256" key="4">
    <source>
        <dbReference type="ARBA" id="ARBA00022692"/>
    </source>
</evidence>
<feature type="transmembrane region" description="Helical" evidence="7">
    <location>
        <begin position="280"/>
        <end position="300"/>
    </location>
</feature>
<name>A0A8E2LDW4_9BACI</name>
<evidence type="ECO:0000256" key="2">
    <source>
        <dbReference type="ARBA" id="ARBA00022448"/>
    </source>
</evidence>
<keyword evidence="5 7" id="KW-1133">Transmembrane helix</keyword>
<dbReference type="GO" id="GO:0005886">
    <property type="term" value="C:plasma membrane"/>
    <property type="evidence" value="ECO:0007669"/>
    <property type="project" value="UniProtKB-SubCell"/>
</dbReference>
<evidence type="ECO:0000256" key="1">
    <source>
        <dbReference type="ARBA" id="ARBA00004651"/>
    </source>
</evidence>
<dbReference type="Gene3D" id="1.20.1250.20">
    <property type="entry name" value="MFS general substrate transporter like domains"/>
    <property type="match status" value="2"/>
</dbReference>
<accession>A0A8E2LDW4</accession>
<keyword evidence="3" id="KW-1003">Cell membrane</keyword>
<feature type="transmembrane region" description="Helical" evidence="7">
    <location>
        <begin position="162"/>
        <end position="179"/>
    </location>
</feature>
<reference evidence="9 10" key="1">
    <citation type="submission" date="2017-01" db="EMBL/GenBank/DDBJ databases">
        <title>Draft genome sequence of Bacillus oleronius.</title>
        <authorList>
            <person name="Allam M."/>
        </authorList>
    </citation>
    <scope>NUCLEOTIDE SEQUENCE [LARGE SCALE GENOMIC DNA]</scope>
    <source>
        <strain evidence="9 10">DSM 9356</strain>
    </source>
</reference>
<protein>
    <submittedName>
        <fullName evidence="9">MFS transporter</fullName>
    </submittedName>
</protein>
<dbReference type="PANTHER" id="PTHR43266">
    <property type="entry name" value="MACROLIDE-EFFLUX PROTEIN"/>
    <property type="match status" value="1"/>
</dbReference>
<feature type="transmembrane region" description="Helical" evidence="7">
    <location>
        <begin position="306"/>
        <end position="327"/>
    </location>
</feature>
<keyword evidence="10" id="KW-1185">Reference proteome</keyword>
<proteinExistence type="predicted"/>
<evidence type="ECO:0000256" key="7">
    <source>
        <dbReference type="SAM" id="Phobius"/>
    </source>
</evidence>
<feature type="transmembrane region" description="Helical" evidence="7">
    <location>
        <begin position="215"/>
        <end position="232"/>
    </location>
</feature>
<evidence type="ECO:0000313" key="10">
    <source>
        <dbReference type="Proteomes" id="UP000189761"/>
    </source>
</evidence>
<dbReference type="Proteomes" id="UP000189761">
    <property type="component" value="Unassembled WGS sequence"/>
</dbReference>
<feature type="transmembrane region" description="Helical" evidence="7">
    <location>
        <begin position="367"/>
        <end position="391"/>
    </location>
</feature>
<dbReference type="PROSITE" id="PS50850">
    <property type="entry name" value="MFS"/>
    <property type="match status" value="1"/>
</dbReference>
<dbReference type="InterPro" id="IPR020846">
    <property type="entry name" value="MFS_dom"/>
</dbReference>